<feature type="chain" id="PRO_5009533555" description="Transglutaminase-like domain-containing protein" evidence="1">
    <location>
        <begin position="22"/>
        <end position="635"/>
    </location>
</feature>
<reference evidence="3 4" key="1">
    <citation type="journal article" date="2016" name="Nat. Commun.">
        <title>Thousands of microbial genomes shed light on interconnected biogeochemical processes in an aquifer system.</title>
        <authorList>
            <person name="Anantharaman K."/>
            <person name="Brown C.T."/>
            <person name="Hug L.A."/>
            <person name="Sharon I."/>
            <person name="Castelle C.J."/>
            <person name="Probst A.J."/>
            <person name="Thomas B.C."/>
            <person name="Singh A."/>
            <person name="Wilkins M.J."/>
            <person name="Karaoz U."/>
            <person name="Brodie E.L."/>
            <person name="Williams K.H."/>
            <person name="Hubbard S.S."/>
            <person name="Banfield J.F."/>
        </authorList>
    </citation>
    <scope>NUCLEOTIDE SEQUENCE [LARGE SCALE GENOMIC DNA]</scope>
</reference>
<organism evidence="3 4">
    <name type="scientific">Candidatus Wallbacteria bacterium GWC2_49_35</name>
    <dbReference type="NCBI Taxonomy" id="1817813"/>
    <lineage>
        <taxon>Bacteria</taxon>
        <taxon>Candidatus Walliibacteriota</taxon>
    </lineage>
</organism>
<keyword evidence="1" id="KW-0732">Signal</keyword>
<dbReference type="STRING" id="1817813.A2008_03715"/>
<evidence type="ECO:0000313" key="4">
    <source>
        <dbReference type="Proteomes" id="UP000178735"/>
    </source>
</evidence>
<comment type="caution">
    <text evidence="3">The sequence shown here is derived from an EMBL/GenBank/DDBJ whole genome shotgun (WGS) entry which is preliminary data.</text>
</comment>
<evidence type="ECO:0000256" key="1">
    <source>
        <dbReference type="SAM" id="SignalP"/>
    </source>
</evidence>
<dbReference type="Gene3D" id="3.10.620.30">
    <property type="match status" value="1"/>
</dbReference>
<dbReference type="InterPro" id="IPR038765">
    <property type="entry name" value="Papain-like_cys_pep_sf"/>
</dbReference>
<proteinExistence type="predicted"/>
<name>A0A1F7WRT7_9BACT</name>
<dbReference type="InterPro" id="IPR059177">
    <property type="entry name" value="GH29D-like_dom"/>
</dbReference>
<feature type="signal peptide" evidence="1">
    <location>
        <begin position="1"/>
        <end position="21"/>
    </location>
</feature>
<dbReference type="Pfam" id="PF01841">
    <property type="entry name" value="Transglut_core"/>
    <property type="match status" value="1"/>
</dbReference>
<protein>
    <recommendedName>
        <fullName evidence="2">Transglutaminase-like domain-containing protein</fullName>
    </recommendedName>
</protein>
<evidence type="ECO:0000259" key="2">
    <source>
        <dbReference type="SMART" id="SM00460"/>
    </source>
</evidence>
<accession>A0A1F7WRT7</accession>
<dbReference type="SUPFAM" id="SSF54001">
    <property type="entry name" value="Cysteine proteinases"/>
    <property type="match status" value="1"/>
</dbReference>
<evidence type="ECO:0000313" key="3">
    <source>
        <dbReference type="EMBL" id="OGM05516.1"/>
    </source>
</evidence>
<dbReference type="Proteomes" id="UP000178735">
    <property type="component" value="Unassembled WGS sequence"/>
</dbReference>
<feature type="domain" description="Transglutaminase-like" evidence="2">
    <location>
        <begin position="539"/>
        <end position="596"/>
    </location>
</feature>
<dbReference type="Pfam" id="PF13290">
    <property type="entry name" value="CHB_HEX_C_1"/>
    <property type="match status" value="1"/>
</dbReference>
<dbReference type="EMBL" id="MGFH01000111">
    <property type="protein sequence ID" value="OGM05516.1"/>
    <property type="molecule type" value="Genomic_DNA"/>
</dbReference>
<dbReference type="InterPro" id="IPR002931">
    <property type="entry name" value="Transglutaminase-like"/>
</dbReference>
<dbReference type="AlphaFoldDB" id="A0A1F7WRT7"/>
<dbReference type="SMART" id="SM00460">
    <property type="entry name" value="TGc"/>
    <property type="match status" value="1"/>
</dbReference>
<gene>
    <name evidence="3" type="ORF">A2008_03715</name>
</gene>
<sequence length="635" mass="67721">MLKKILLVLAALAIFAAPAGAQTSQAISLKAGFNFVSFTTALTSNAAELKTANVFVEDIYLFSAAAGSFLSAAEGTLNSLAAGKGYIIKSSAAATLTVTGAALPTIGNITLKTGFNLIGFSKVPATAVTFSQLMTAYSDIKGLYKWSPAAGTFIQVVRDTAGLPSQIDGTDPQFRSAESYFINVTADTSINYEGATIVIGTNPVVTPEKAATPAISPAAGTYTSAQSVTITCATSGTAIFYTADGTTPSASNGTAYSSAITVSATTTIKAVAVKTAMTDSDVASAAYTITIPAALPSIADIATDTIIPEVEIALGGVQASPAPSGSVYYFSGTSGAAGTMAESDIQLDDTVVKYNQTVKRYMRISGTAQPIAAGYTDRFYHGVWFTIKNSSNATVGSFSLPVDANNKFDGYIYFKETGSLKVYSYRAQNDTLYPRAPSYIPVSENWSTLVFNVSCAEAVPSNLVYLLPTRDVNCGNKYVRDYAKHIAGGLSTDTEKAVKIFEFLVNGDANGKFVYTYYNEIYPGILEQSWNTIFMPSHFLVRRQGVCNDFAELFAAMCRTHGMDVKRKSGDDSTGAGHQWNLIYLDGAWKRVDATWANSNPTIYKTFAELYPEFDATEFTTEHENKYTSNATEEY</sequence>